<dbReference type="InterPro" id="IPR026741">
    <property type="entry name" value="SNO"/>
</dbReference>
<dbReference type="PANTHER" id="PTHR12706:SF33">
    <property type="entry name" value="PROTEIN WITH HELICASE_C DOMAIN"/>
    <property type="match status" value="1"/>
</dbReference>
<dbReference type="InterPro" id="IPR027417">
    <property type="entry name" value="P-loop_NTPase"/>
</dbReference>
<evidence type="ECO:0000259" key="3">
    <source>
        <dbReference type="Pfam" id="PF13871"/>
    </source>
</evidence>
<dbReference type="Pfam" id="PF13872">
    <property type="entry name" value="AAA_34"/>
    <property type="match status" value="1"/>
</dbReference>
<feature type="non-terminal residue" evidence="5">
    <location>
        <position position="383"/>
    </location>
</feature>
<reference evidence="5 6" key="1">
    <citation type="submission" date="2022-05" db="EMBL/GenBank/DDBJ databases">
        <authorList>
            <consortium name="Genoscope - CEA"/>
            <person name="William W."/>
        </authorList>
    </citation>
    <scope>NUCLEOTIDE SEQUENCE [LARGE SCALE GENOMIC DNA]</scope>
</reference>
<dbReference type="Proteomes" id="UP001159405">
    <property type="component" value="Unassembled WGS sequence"/>
</dbReference>
<evidence type="ECO:0008006" key="7">
    <source>
        <dbReference type="Google" id="ProtNLM"/>
    </source>
</evidence>
<proteinExistence type="inferred from homology"/>
<evidence type="ECO:0000259" key="4">
    <source>
        <dbReference type="Pfam" id="PF13872"/>
    </source>
</evidence>
<feature type="region of interest" description="Disordered" evidence="2">
    <location>
        <begin position="221"/>
        <end position="246"/>
    </location>
</feature>
<accession>A0ABN8S908</accession>
<sequence>RDLHDIGCFVKVIDGCQQLDKETRVFGLPADFKEGVVFSTYATLVSSVQKGANRQSRLQQLIDWCGGEQFNGCLIFDECHKAKHFVPGKEESSTKVALAVTKIQRMLPKARVVYCSATGMTDVKNMASLESEISRCGGVLNGFVSSTEEIISRFITQYFPSFDGKFYSWENGDVVEDQWSVQAKNLLQGFVKKINLPISPLDDLINQLGGPGKVAEMTGRRGRVVKTDKQPQPHYEAGESDSSNVDSLNIQERNSFMNGTKLVAIISDAASTGISLHADLRAANQCRRVHVTIELPWSADKAVQQLGRSHRSNQTSGPIYKLVTTNLGGERRFAAAVARRLQSLGALTKGDRRAATGADLTQFNFDTPYGRSALRNMYQAITL</sequence>
<comment type="similarity">
    <text evidence="1">Belongs to the SBNO family.</text>
</comment>
<feature type="non-terminal residue" evidence="5">
    <location>
        <position position="1"/>
    </location>
</feature>
<dbReference type="EMBL" id="CALNXK010000469">
    <property type="protein sequence ID" value="CAH3186243.1"/>
    <property type="molecule type" value="Genomic_DNA"/>
</dbReference>
<evidence type="ECO:0000313" key="5">
    <source>
        <dbReference type="EMBL" id="CAH3186243.1"/>
    </source>
</evidence>
<dbReference type="InterPro" id="IPR039187">
    <property type="entry name" value="SNO_AAA"/>
</dbReference>
<keyword evidence="6" id="KW-1185">Reference proteome</keyword>
<dbReference type="Gene3D" id="3.40.50.300">
    <property type="entry name" value="P-loop containing nucleotide triphosphate hydrolases"/>
    <property type="match status" value="2"/>
</dbReference>
<dbReference type="Pfam" id="PF13871">
    <property type="entry name" value="Helicase_C_4"/>
    <property type="match status" value="1"/>
</dbReference>
<feature type="domain" description="Strawberry notch AAA" evidence="4">
    <location>
        <begin position="1"/>
        <end position="129"/>
    </location>
</feature>
<feature type="domain" description="Strawberry notch helicase C" evidence="3">
    <location>
        <begin position="200"/>
        <end position="382"/>
    </location>
</feature>
<dbReference type="InterPro" id="IPR026937">
    <property type="entry name" value="SBNO_Helicase_C_dom"/>
</dbReference>
<dbReference type="SUPFAM" id="SSF52540">
    <property type="entry name" value="P-loop containing nucleoside triphosphate hydrolases"/>
    <property type="match status" value="1"/>
</dbReference>
<dbReference type="PANTHER" id="PTHR12706">
    <property type="entry name" value="STRAWBERRY NOTCH-RELATED"/>
    <property type="match status" value="1"/>
</dbReference>
<organism evidence="5 6">
    <name type="scientific">Porites lobata</name>
    <dbReference type="NCBI Taxonomy" id="104759"/>
    <lineage>
        <taxon>Eukaryota</taxon>
        <taxon>Metazoa</taxon>
        <taxon>Cnidaria</taxon>
        <taxon>Anthozoa</taxon>
        <taxon>Hexacorallia</taxon>
        <taxon>Scleractinia</taxon>
        <taxon>Fungiina</taxon>
        <taxon>Poritidae</taxon>
        <taxon>Porites</taxon>
    </lineage>
</organism>
<comment type="caution">
    <text evidence="5">The sequence shown here is derived from an EMBL/GenBank/DDBJ whole genome shotgun (WGS) entry which is preliminary data.</text>
</comment>
<protein>
    <recommendedName>
        <fullName evidence="7">Strawberry notch helicase C domain-containing protein</fullName>
    </recommendedName>
</protein>
<gene>
    <name evidence="5" type="ORF">PLOB_00034246</name>
</gene>
<evidence type="ECO:0000313" key="6">
    <source>
        <dbReference type="Proteomes" id="UP001159405"/>
    </source>
</evidence>
<evidence type="ECO:0000256" key="2">
    <source>
        <dbReference type="SAM" id="MobiDB-lite"/>
    </source>
</evidence>
<name>A0ABN8S908_9CNID</name>
<evidence type="ECO:0000256" key="1">
    <source>
        <dbReference type="ARBA" id="ARBA00006992"/>
    </source>
</evidence>